<geneLocation type="plasmid" evidence="1">
    <name>unnamed1</name>
</geneLocation>
<protein>
    <recommendedName>
        <fullName evidence="2">CopG family transcriptional regulator</fullName>
    </recommendedName>
</protein>
<evidence type="ECO:0008006" key="2">
    <source>
        <dbReference type="Google" id="ProtNLM"/>
    </source>
</evidence>
<evidence type="ECO:0000313" key="1">
    <source>
        <dbReference type="EMBL" id="WTQ78743.1"/>
    </source>
</evidence>
<organism evidence="1">
    <name type="scientific">Streptomyces sp. NBC_00148</name>
    <dbReference type="NCBI Taxonomy" id="2903626"/>
    <lineage>
        <taxon>Bacteria</taxon>
        <taxon>Bacillati</taxon>
        <taxon>Actinomycetota</taxon>
        <taxon>Actinomycetes</taxon>
        <taxon>Kitasatosporales</taxon>
        <taxon>Streptomycetaceae</taxon>
        <taxon>Streptomyces</taxon>
    </lineage>
</organism>
<dbReference type="InterPro" id="IPR010985">
    <property type="entry name" value="Ribbon_hlx_hlx"/>
</dbReference>
<dbReference type="GO" id="GO:0006355">
    <property type="term" value="P:regulation of DNA-templated transcription"/>
    <property type="evidence" value="ECO:0007669"/>
    <property type="project" value="InterPro"/>
</dbReference>
<dbReference type="AlphaFoldDB" id="A0AAU1M4M9"/>
<gene>
    <name evidence="1" type="ORF">OG222_37030</name>
</gene>
<dbReference type="Gene3D" id="1.10.1220.10">
    <property type="entry name" value="Met repressor-like"/>
    <property type="match status" value="1"/>
</dbReference>
<proteinExistence type="predicted"/>
<accession>A0AAU1M4M9</accession>
<name>A0AAU1M4M9_9ACTN</name>
<keyword evidence="1" id="KW-0614">Plasmid</keyword>
<reference evidence="1" key="1">
    <citation type="submission" date="2022-10" db="EMBL/GenBank/DDBJ databases">
        <title>The complete genomes of actinobacterial strains from the NBC collection.</title>
        <authorList>
            <person name="Joergensen T.S."/>
            <person name="Alvarez Arevalo M."/>
            <person name="Sterndorff E.B."/>
            <person name="Faurdal D."/>
            <person name="Vuksanovic O."/>
            <person name="Mourched A.-S."/>
            <person name="Charusanti P."/>
            <person name="Shaw S."/>
            <person name="Blin K."/>
            <person name="Weber T."/>
        </authorList>
    </citation>
    <scope>NUCLEOTIDE SEQUENCE</scope>
    <source>
        <strain evidence="1">NBC_00148</strain>
        <plasmid evidence="1">unnamed1</plasmid>
    </source>
</reference>
<dbReference type="EMBL" id="CP108170">
    <property type="protein sequence ID" value="WTQ78743.1"/>
    <property type="molecule type" value="Genomic_DNA"/>
</dbReference>
<dbReference type="SUPFAM" id="SSF47598">
    <property type="entry name" value="Ribbon-helix-helix"/>
    <property type="match status" value="1"/>
</dbReference>
<dbReference type="RefSeq" id="WP_331718250.1">
    <property type="nucleotide sequence ID" value="NZ_CP108170.1"/>
</dbReference>
<sequence length="59" mass="6751">MPQQHQPEQTPESEERVNFSARVRASVRKRAKLYAAQNDVSLQDLVDAALDDYLSRHNA</sequence>
<dbReference type="InterPro" id="IPR013321">
    <property type="entry name" value="Arc_rbn_hlx_hlx"/>
</dbReference>